<gene>
    <name evidence="9" type="ORF">A2972_04525</name>
</gene>
<dbReference type="AlphaFoldDB" id="A0A1F4Z0M8"/>
<reference evidence="9 10" key="1">
    <citation type="journal article" date="2016" name="Nat. Commun.">
        <title>Thousands of microbial genomes shed light on interconnected biogeochemical processes in an aquifer system.</title>
        <authorList>
            <person name="Anantharaman K."/>
            <person name="Brown C.T."/>
            <person name="Hug L.A."/>
            <person name="Sharon I."/>
            <person name="Castelle C.J."/>
            <person name="Probst A.J."/>
            <person name="Thomas B.C."/>
            <person name="Singh A."/>
            <person name="Wilkins M.J."/>
            <person name="Karaoz U."/>
            <person name="Brodie E.L."/>
            <person name="Williams K.H."/>
            <person name="Hubbard S.S."/>
            <person name="Banfield J.F."/>
        </authorList>
    </citation>
    <scope>NUCLEOTIDE SEQUENCE [LARGE SCALE GENOMIC DNA]</scope>
</reference>
<dbReference type="GO" id="GO:0009103">
    <property type="term" value="P:lipopolysaccharide biosynthetic process"/>
    <property type="evidence" value="ECO:0007669"/>
    <property type="project" value="UniProtKB-ARBA"/>
</dbReference>
<feature type="transmembrane region" description="Helical" evidence="8">
    <location>
        <begin position="201"/>
        <end position="222"/>
    </location>
</feature>
<feature type="transmembrane region" description="Helical" evidence="8">
    <location>
        <begin position="162"/>
        <end position="189"/>
    </location>
</feature>
<evidence type="ECO:0000313" key="9">
    <source>
        <dbReference type="EMBL" id="OGC99647.1"/>
    </source>
</evidence>
<organism evidence="9 10">
    <name type="scientific">Candidatus Amesbacteria bacterium RIFCSPLOWO2_01_FULL_47_33</name>
    <dbReference type="NCBI Taxonomy" id="1797258"/>
    <lineage>
        <taxon>Bacteria</taxon>
        <taxon>Candidatus Amesiibacteriota</taxon>
    </lineage>
</organism>
<keyword evidence="7 8" id="KW-0472">Membrane</keyword>
<keyword evidence="6 8" id="KW-1133">Transmembrane helix</keyword>
<keyword evidence="2" id="KW-1003">Cell membrane</keyword>
<evidence type="ECO:0008006" key="11">
    <source>
        <dbReference type="Google" id="ProtNLM"/>
    </source>
</evidence>
<evidence type="ECO:0000256" key="8">
    <source>
        <dbReference type="SAM" id="Phobius"/>
    </source>
</evidence>
<evidence type="ECO:0000313" key="10">
    <source>
        <dbReference type="Proteomes" id="UP000176822"/>
    </source>
</evidence>
<name>A0A1F4Z0M8_9BACT</name>
<evidence type="ECO:0000256" key="2">
    <source>
        <dbReference type="ARBA" id="ARBA00022475"/>
    </source>
</evidence>
<keyword evidence="4" id="KW-0808">Transferase</keyword>
<evidence type="ECO:0000256" key="6">
    <source>
        <dbReference type="ARBA" id="ARBA00022989"/>
    </source>
</evidence>
<keyword evidence="3" id="KW-0328">Glycosyltransferase</keyword>
<dbReference type="GO" id="GO:0005886">
    <property type="term" value="C:plasma membrane"/>
    <property type="evidence" value="ECO:0007669"/>
    <property type="project" value="UniProtKB-SubCell"/>
</dbReference>
<dbReference type="InterPro" id="IPR050297">
    <property type="entry name" value="LipidA_mod_glycosyltrf_83"/>
</dbReference>
<protein>
    <recommendedName>
        <fullName evidence="11">Glycosyltransferase RgtA/B/C/D-like domain-containing protein</fullName>
    </recommendedName>
</protein>
<dbReference type="PANTHER" id="PTHR33908:SF11">
    <property type="entry name" value="MEMBRANE PROTEIN"/>
    <property type="match status" value="1"/>
</dbReference>
<evidence type="ECO:0000256" key="3">
    <source>
        <dbReference type="ARBA" id="ARBA00022676"/>
    </source>
</evidence>
<evidence type="ECO:0000256" key="4">
    <source>
        <dbReference type="ARBA" id="ARBA00022679"/>
    </source>
</evidence>
<dbReference type="EMBL" id="MEXM01000055">
    <property type="protein sequence ID" value="OGC99647.1"/>
    <property type="molecule type" value="Genomic_DNA"/>
</dbReference>
<dbReference type="PANTHER" id="PTHR33908">
    <property type="entry name" value="MANNOSYLTRANSFERASE YKCB-RELATED"/>
    <property type="match status" value="1"/>
</dbReference>
<feature type="transmembrane region" description="Helical" evidence="8">
    <location>
        <begin position="257"/>
        <end position="277"/>
    </location>
</feature>
<keyword evidence="5 8" id="KW-0812">Transmembrane</keyword>
<feature type="transmembrane region" description="Helical" evidence="8">
    <location>
        <begin position="89"/>
        <end position="109"/>
    </location>
</feature>
<comment type="subcellular location">
    <subcellularLocation>
        <location evidence="1">Cell membrane</location>
        <topology evidence="1">Multi-pass membrane protein</topology>
    </subcellularLocation>
</comment>
<dbReference type="GO" id="GO:0016763">
    <property type="term" value="F:pentosyltransferase activity"/>
    <property type="evidence" value="ECO:0007669"/>
    <property type="project" value="TreeGrafter"/>
</dbReference>
<feature type="transmembrane region" description="Helical" evidence="8">
    <location>
        <begin position="138"/>
        <end position="156"/>
    </location>
</feature>
<accession>A0A1F4Z0M8</accession>
<evidence type="ECO:0000256" key="7">
    <source>
        <dbReference type="ARBA" id="ARBA00023136"/>
    </source>
</evidence>
<feature type="transmembrane region" description="Helical" evidence="8">
    <location>
        <begin position="328"/>
        <end position="349"/>
    </location>
</feature>
<feature type="transmembrane region" description="Helical" evidence="8">
    <location>
        <begin position="7"/>
        <end position="26"/>
    </location>
</feature>
<dbReference type="Proteomes" id="UP000176822">
    <property type="component" value="Unassembled WGS sequence"/>
</dbReference>
<feature type="transmembrane region" description="Helical" evidence="8">
    <location>
        <begin position="282"/>
        <end position="299"/>
    </location>
</feature>
<comment type="caution">
    <text evidence="9">The sequence shown here is derived from an EMBL/GenBank/DDBJ whole genome shotgun (WGS) entry which is preliminary data.</text>
</comment>
<proteinExistence type="predicted"/>
<feature type="transmembrane region" description="Helical" evidence="8">
    <location>
        <begin position="305"/>
        <end position="321"/>
    </location>
</feature>
<evidence type="ECO:0000256" key="1">
    <source>
        <dbReference type="ARBA" id="ARBA00004651"/>
    </source>
</evidence>
<evidence type="ECO:0000256" key="5">
    <source>
        <dbReference type="ARBA" id="ARBA00022692"/>
    </source>
</evidence>
<sequence length="359" mass="41104">MSTKIRDWGVLAAVTFFSVAAVWIPTGMQRIYENYDGMYYLAVAKSWYDPEFIKWNFSFPLPLEYYTAHFPLYPLLINLAGLTGINGPAAMLMVNLAATIAGAILIYWIFDKYHWGEPLTVTLVWLFWWPRMWAVRSVGSPETLFILLTVGSLYFFGQKKYWLSGIAGALAVLTKSPGILLLFAYGLALTEKYIKTKSLELKAYPILLIGLAIMGLFVFYGFKTGDFLAYFHSGDNIHLQVLPFKIFDSSQPWVGDFWLEDVLWVYLAGIVGVYYAFKKSRVWGWFGTVFLASIFFVSHRDISRYSLPLIPVVLLGLSDILKRREVKWVLAAMVIPLYFYTLNFVSHNYTAIADWAPFL</sequence>